<comment type="caution">
    <text evidence="9">The sequence shown here is derived from an EMBL/GenBank/DDBJ whole genome shotgun (WGS) entry which is preliminary data.</text>
</comment>
<dbReference type="GO" id="GO:0005886">
    <property type="term" value="C:plasma membrane"/>
    <property type="evidence" value="ECO:0007669"/>
    <property type="project" value="UniProtKB-SubCell"/>
</dbReference>
<evidence type="ECO:0000256" key="4">
    <source>
        <dbReference type="ARBA" id="ARBA00022989"/>
    </source>
</evidence>
<evidence type="ECO:0000256" key="2">
    <source>
        <dbReference type="ARBA" id="ARBA00022475"/>
    </source>
</evidence>
<dbReference type="SUPFAM" id="SSF103481">
    <property type="entry name" value="Multidrug resistance efflux transporter EmrE"/>
    <property type="match status" value="2"/>
</dbReference>
<dbReference type="RefSeq" id="WP_048080381.1">
    <property type="nucleotide sequence ID" value="NZ_JAPVER010000018.1"/>
</dbReference>
<proteinExistence type="predicted"/>
<keyword evidence="10" id="KW-1185">Reference proteome</keyword>
<dbReference type="InterPro" id="IPR000620">
    <property type="entry name" value="EamA_dom"/>
</dbReference>
<dbReference type="Proteomes" id="UP001068021">
    <property type="component" value="Unassembled WGS sequence"/>
</dbReference>
<feature type="domain" description="EamA" evidence="7">
    <location>
        <begin position="17"/>
        <end position="150"/>
    </location>
</feature>
<feature type="transmembrane region" description="Helical" evidence="6">
    <location>
        <begin position="101"/>
        <end position="127"/>
    </location>
</feature>
<accession>A0A9E5A1C0</accession>
<keyword evidence="4 6" id="KW-1133">Transmembrane helix</keyword>
<dbReference type="EMBL" id="JAPVER010000018">
    <property type="protein sequence ID" value="MCZ3365095.1"/>
    <property type="molecule type" value="Genomic_DNA"/>
</dbReference>
<evidence type="ECO:0000256" key="1">
    <source>
        <dbReference type="ARBA" id="ARBA00004651"/>
    </source>
</evidence>
<feature type="transmembrane region" description="Helical" evidence="6">
    <location>
        <begin position="77"/>
        <end position="95"/>
    </location>
</feature>
<sequence length="316" mass="34506">MYKQVKPIKNNNTSLVIAGLILTNIFWGASGVAVKVAQLQLGTFEIVALRFIAAMPLLITATVLWKGWGALKIDKKDLPYIAILAFLGIPLEFLLQVTSLAYTTATCFTLIFSLSPFFIIFASAVLIKEKITRHKAIGALIGFIGVTFIITNGSLAVPTNLLGDAVAIMANIVWALYTVLGKSINEKYSALTVLNYTFIFGALELLPFYFISPRLSPAAFTESTWIAMIFLTIFCSLVAFLLYNYGTEKLPASIAGMFIYVQPLSGVALAAIVLGESITIYTILGTFLIIYGIYEAERRGGLINGIKNVENNRKSQ</sequence>
<evidence type="ECO:0000256" key="5">
    <source>
        <dbReference type="ARBA" id="ARBA00023136"/>
    </source>
</evidence>
<evidence type="ECO:0000313" key="9">
    <source>
        <dbReference type="EMBL" id="MCZ3372850.1"/>
    </source>
</evidence>
<gene>
    <name evidence="9" type="ORF">O3H35_09395</name>
    <name evidence="8" type="ORF">O3H54_04275</name>
</gene>
<keyword evidence="2" id="KW-1003">Cell membrane</keyword>
<dbReference type="Proteomes" id="UP001074446">
    <property type="component" value="Unassembled WGS sequence"/>
</dbReference>
<evidence type="ECO:0000256" key="6">
    <source>
        <dbReference type="SAM" id="Phobius"/>
    </source>
</evidence>
<evidence type="ECO:0000256" key="3">
    <source>
        <dbReference type="ARBA" id="ARBA00022692"/>
    </source>
</evidence>
<keyword evidence="3 6" id="KW-0812">Transmembrane</keyword>
<evidence type="ECO:0000313" key="10">
    <source>
        <dbReference type="Proteomes" id="UP001068021"/>
    </source>
</evidence>
<reference evidence="9" key="1">
    <citation type="submission" date="2022-12" db="EMBL/GenBank/DDBJ databases">
        <title>Reclassification of two methanogenic archaea species isolated from the Kolyma lowland permafrost.</title>
        <authorList>
            <person name="Trubitsyn V.E."/>
            <person name="Rivkina E.M."/>
            <person name="Shcherbakova V.A."/>
        </authorList>
    </citation>
    <scope>NUCLEOTIDE SEQUENCE</scope>
    <source>
        <strain evidence="8">M2</strain>
        <strain evidence="9">MK4</strain>
    </source>
</reference>
<feature type="transmembrane region" description="Helical" evidence="6">
    <location>
        <begin position="136"/>
        <end position="155"/>
    </location>
</feature>
<dbReference type="AlphaFoldDB" id="A0A9E5A1C0"/>
<feature type="transmembrane region" description="Helical" evidence="6">
    <location>
        <begin position="46"/>
        <end position="65"/>
    </location>
</feature>
<dbReference type="InterPro" id="IPR037185">
    <property type="entry name" value="EmrE-like"/>
</dbReference>
<dbReference type="InterPro" id="IPR050638">
    <property type="entry name" value="AA-Vitamin_Transporters"/>
</dbReference>
<feature type="transmembrane region" description="Helical" evidence="6">
    <location>
        <begin position="192"/>
        <end position="211"/>
    </location>
</feature>
<evidence type="ECO:0000259" key="7">
    <source>
        <dbReference type="Pfam" id="PF00892"/>
    </source>
</evidence>
<feature type="transmembrane region" description="Helical" evidence="6">
    <location>
        <begin position="278"/>
        <end position="294"/>
    </location>
</feature>
<comment type="subcellular location">
    <subcellularLocation>
        <location evidence="1">Cell membrane</location>
        <topology evidence="1">Multi-pass membrane protein</topology>
    </subcellularLocation>
</comment>
<dbReference type="Pfam" id="PF00892">
    <property type="entry name" value="EamA"/>
    <property type="match status" value="2"/>
</dbReference>
<dbReference type="PANTHER" id="PTHR32322">
    <property type="entry name" value="INNER MEMBRANE TRANSPORTER"/>
    <property type="match status" value="1"/>
</dbReference>
<protein>
    <submittedName>
        <fullName evidence="9">DMT family transporter</fullName>
    </submittedName>
</protein>
<name>A0A9E5A1C0_9EURY</name>
<organism evidence="9">
    <name type="scientific">Methanobacterium veterum</name>
    <dbReference type="NCBI Taxonomy" id="408577"/>
    <lineage>
        <taxon>Archaea</taxon>
        <taxon>Methanobacteriati</taxon>
        <taxon>Methanobacteriota</taxon>
        <taxon>Methanomada group</taxon>
        <taxon>Methanobacteria</taxon>
        <taxon>Methanobacteriales</taxon>
        <taxon>Methanobacteriaceae</taxon>
        <taxon>Methanobacterium</taxon>
    </lineage>
</organism>
<feature type="transmembrane region" description="Helical" evidence="6">
    <location>
        <begin position="223"/>
        <end position="243"/>
    </location>
</feature>
<feature type="transmembrane region" description="Helical" evidence="6">
    <location>
        <begin position="161"/>
        <end position="180"/>
    </location>
</feature>
<keyword evidence="5 6" id="KW-0472">Membrane</keyword>
<evidence type="ECO:0000313" key="8">
    <source>
        <dbReference type="EMBL" id="MCZ3365095.1"/>
    </source>
</evidence>
<feature type="transmembrane region" description="Helical" evidence="6">
    <location>
        <begin position="250"/>
        <end position="272"/>
    </location>
</feature>
<feature type="transmembrane region" description="Helical" evidence="6">
    <location>
        <begin position="12"/>
        <end position="34"/>
    </location>
</feature>
<dbReference type="PANTHER" id="PTHR32322:SF18">
    <property type="entry name" value="S-ADENOSYLMETHIONINE_S-ADENOSYLHOMOCYSTEINE TRANSPORTER"/>
    <property type="match status" value="1"/>
</dbReference>
<feature type="domain" description="EamA" evidence="7">
    <location>
        <begin position="162"/>
        <end position="294"/>
    </location>
</feature>
<dbReference type="EMBL" id="JAPVES010000030">
    <property type="protein sequence ID" value="MCZ3372850.1"/>
    <property type="molecule type" value="Genomic_DNA"/>
</dbReference>